<keyword evidence="2" id="KW-0812">Transmembrane</keyword>
<evidence type="ECO:0000313" key="3">
    <source>
        <dbReference type="EMBL" id="MER6266257.1"/>
    </source>
</evidence>
<evidence type="ECO:0000256" key="1">
    <source>
        <dbReference type="SAM" id="MobiDB-lite"/>
    </source>
</evidence>
<comment type="caution">
    <text evidence="3">The sequence shown here is derived from an EMBL/GenBank/DDBJ whole genome shotgun (WGS) entry which is preliminary data.</text>
</comment>
<dbReference type="RefSeq" id="WP_351954951.1">
    <property type="nucleotide sequence ID" value="NZ_JBEOZM010000001.1"/>
</dbReference>
<evidence type="ECO:0000256" key="2">
    <source>
        <dbReference type="SAM" id="Phobius"/>
    </source>
</evidence>
<evidence type="ECO:0000313" key="4">
    <source>
        <dbReference type="Proteomes" id="UP001490365"/>
    </source>
</evidence>
<feature type="region of interest" description="Disordered" evidence="1">
    <location>
        <begin position="76"/>
        <end position="137"/>
    </location>
</feature>
<reference evidence="3 4" key="1">
    <citation type="submission" date="2024-06" db="EMBL/GenBank/DDBJ databases">
        <title>The Natural Products Discovery Center: Release of the First 8490 Sequenced Strains for Exploring Actinobacteria Biosynthetic Diversity.</title>
        <authorList>
            <person name="Kalkreuter E."/>
            <person name="Kautsar S.A."/>
            <person name="Yang D."/>
            <person name="Bader C.D."/>
            <person name="Teijaro C.N."/>
            <person name="Fluegel L."/>
            <person name="Davis C.M."/>
            <person name="Simpson J.R."/>
            <person name="Lauterbach L."/>
            <person name="Steele A.D."/>
            <person name="Gui C."/>
            <person name="Meng S."/>
            <person name="Li G."/>
            <person name="Viehrig K."/>
            <person name="Ye F."/>
            <person name="Su P."/>
            <person name="Kiefer A.F."/>
            <person name="Nichols A."/>
            <person name="Cepeda A.J."/>
            <person name="Yan W."/>
            <person name="Fan B."/>
            <person name="Jiang Y."/>
            <person name="Adhikari A."/>
            <person name="Zheng C.-J."/>
            <person name="Schuster L."/>
            <person name="Cowan T.M."/>
            <person name="Smanski M.J."/>
            <person name="Chevrette M.G."/>
            <person name="De Carvalho L.P.S."/>
            <person name="Shen B."/>
        </authorList>
    </citation>
    <scope>NUCLEOTIDE SEQUENCE [LARGE SCALE GENOMIC DNA]</scope>
    <source>
        <strain evidence="3 4">NPDC001694</strain>
    </source>
</reference>
<keyword evidence="2" id="KW-0472">Membrane</keyword>
<dbReference type="Proteomes" id="UP001490365">
    <property type="component" value="Unassembled WGS sequence"/>
</dbReference>
<name>A0ABV1T898_9ACTN</name>
<protein>
    <submittedName>
        <fullName evidence="3">Uncharacterized protein</fullName>
    </submittedName>
</protein>
<dbReference type="EMBL" id="JBEOZM010000001">
    <property type="protein sequence ID" value="MER6266257.1"/>
    <property type="molecule type" value="Genomic_DNA"/>
</dbReference>
<sequence>MSGEKQGGAAEPEFEARVRALLAGDASLVRPSPVPYPEIRRRGVLERRRRLAVGGAALAALAVVPVGAYALGGGTTTSPAGPSPTVLASERPAPTPTGPTSPTGPATASAPASSGSPSAPATASAPSTVPTAPARPASAARQLLDGITFDQAATGLGKCLDYNKAQRLSKDPSYTDLGKPADYRIVLAMRSTGDSNAPGDGYFVVAVREKPVPARLICTVKDGAASGLNTSIGDPFGGAKTPVVPDMNSGKLYQQTILDKGAWKLPFRWGIIGGYRPSVATMTVSYGGGAGEVVLDHGWFVATGTLHKQVTAAPHLKGYDAAGKLVYDSDHDASYEKTLP</sequence>
<proteinExistence type="predicted"/>
<feature type="compositionally biased region" description="Low complexity" evidence="1">
    <location>
        <begin position="100"/>
        <end position="137"/>
    </location>
</feature>
<gene>
    <name evidence="3" type="ORF">ABT211_02990</name>
</gene>
<feature type="compositionally biased region" description="Low complexity" evidence="1">
    <location>
        <begin position="76"/>
        <end position="85"/>
    </location>
</feature>
<organism evidence="3 4">
    <name type="scientific">Streptomyces sp. 900105755</name>
    <dbReference type="NCBI Taxonomy" id="3154389"/>
    <lineage>
        <taxon>Bacteria</taxon>
        <taxon>Bacillati</taxon>
        <taxon>Actinomycetota</taxon>
        <taxon>Actinomycetes</taxon>
        <taxon>Kitasatosporales</taxon>
        <taxon>Streptomycetaceae</taxon>
        <taxon>Streptomyces</taxon>
    </lineage>
</organism>
<feature type="transmembrane region" description="Helical" evidence="2">
    <location>
        <begin position="51"/>
        <end position="72"/>
    </location>
</feature>
<keyword evidence="4" id="KW-1185">Reference proteome</keyword>
<keyword evidence="2" id="KW-1133">Transmembrane helix</keyword>
<accession>A0ABV1T898</accession>